<protein>
    <submittedName>
        <fullName evidence="1">Uncharacterized protein</fullName>
    </submittedName>
</protein>
<evidence type="ECO:0000313" key="2">
    <source>
        <dbReference type="Proteomes" id="UP001291623"/>
    </source>
</evidence>
<dbReference type="Proteomes" id="UP001291623">
    <property type="component" value="Unassembled WGS sequence"/>
</dbReference>
<organism evidence="1 2">
    <name type="scientific">Anisodus tanguticus</name>
    <dbReference type="NCBI Taxonomy" id="243964"/>
    <lineage>
        <taxon>Eukaryota</taxon>
        <taxon>Viridiplantae</taxon>
        <taxon>Streptophyta</taxon>
        <taxon>Embryophyta</taxon>
        <taxon>Tracheophyta</taxon>
        <taxon>Spermatophyta</taxon>
        <taxon>Magnoliopsida</taxon>
        <taxon>eudicotyledons</taxon>
        <taxon>Gunneridae</taxon>
        <taxon>Pentapetalae</taxon>
        <taxon>asterids</taxon>
        <taxon>lamiids</taxon>
        <taxon>Solanales</taxon>
        <taxon>Solanaceae</taxon>
        <taxon>Solanoideae</taxon>
        <taxon>Hyoscyameae</taxon>
        <taxon>Anisodus</taxon>
    </lineage>
</organism>
<dbReference type="EMBL" id="JAVYJV010000019">
    <property type="protein sequence ID" value="KAK4345342.1"/>
    <property type="molecule type" value="Genomic_DNA"/>
</dbReference>
<sequence length="122" mass="14187">MPSIHVAILEPRFSNHSPLKVVLSAQASKPRRPFRLLKCLADHDMFSRPYGSLKKKKLNTTHFQGVDGRVKDIRHQLQVVQESMKKQIPTAAMIEEEKALRVQLEKWGKIEESIYKQKSRIR</sequence>
<dbReference type="AlphaFoldDB" id="A0AAE1R770"/>
<name>A0AAE1R770_9SOLA</name>
<gene>
    <name evidence="1" type="ORF">RND71_035518</name>
</gene>
<proteinExistence type="predicted"/>
<reference evidence="1" key="1">
    <citation type="submission" date="2023-12" db="EMBL/GenBank/DDBJ databases">
        <title>Genome assembly of Anisodus tanguticus.</title>
        <authorList>
            <person name="Wang Y.-J."/>
        </authorList>
    </citation>
    <scope>NUCLEOTIDE SEQUENCE</scope>
    <source>
        <strain evidence="1">KB-2021</strain>
        <tissue evidence="1">Leaf</tissue>
    </source>
</reference>
<keyword evidence="2" id="KW-1185">Reference proteome</keyword>
<evidence type="ECO:0000313" key="1">
    <source>
        <dbReference type="EMBL" id="KAK4345342.1"/>
    </source>
</evidence>
<comment type="caution">
    <text evidence="1">The sequence shown here is derived from an EMBL/GenBank/DDBJ whole genome shotgun (WGS) entry which is preliminary data.</text>
</comment>
<accession>A0AAE1R770</accession>